<dbReference type="RefSeq" id="XP_024690580.1">
    <property type="nucleotide sequence ID" value="XM_024841675.1"/>
</dbReference>
<evidence type="ECO:0000259" key="7">
    <source>
        <dbReference type="Pfam" id="PF20684"/>
    </source>
</evidence>
<dbReference type="Proteomes" id="UP000234254">
    <property type="component" value="Unassembled WGS sequence"/>
</dbReference>
<keyword evidence="9" id="KW-1185">Reference proteome</keyword>
<feature type="transmembrane region" description="Helical" evidence="6">
    <location>
        <begin position="183"/>
        <end position="208"/>
    </location>
</feature>
<sequence>MSAQEDFIVEAFTLLALAVLFIILRMVSRWIITGPKNFQVDDYLMPLAAVVYGFETGAAYCVGAWWHGLANNAMTDDQRKALSLTPESPEFAMRVGGSKTQVIGWSLYTSLLWLLKACMAVFYSRLTIGLVNMRRRIHIAYVMIGASYIAVICSILFGCFPMHKNWQIYPDPGNYCQPAVSHIDVYVTVVLNVLTDIYLISIPLPVLFKARLPIREKCELLLMFSGGIFVMTAGILRCVLIVTAGADGAQQAGSWACRETFVAVIIGNLPMVYPLIRRGLRRAGLVVSSHGPSSYGRNYELSGAPGGYSSTAHSGKKKRFRHPLAHGESNWQTISGEERLVGGKGLDAPYDGRGIKVVNETIVERE</sequence>
<evidence type="ECO:0000313" key="8">
    <source>
        <dbReference type="EMBL" id="PKY01986.1"/>
    </source>
</evidence>
<accession>A0A2I1CWI4</accession>
<dbReference type="Pfam" id="PF20684">
    <property type="entry name" value="Fung_rhodopsin"/>
    <property type="match status" value="1"/>
</dbReference>
<dbReference type="GO" id="GO:0016020">
    <property type="term" value="C:membrane"/>
    <property type="evidence" value="ECO:0007669"/>
    <property type="project" value="UniProtKB-SubCell"/>
</dbReference>
<comment type="subcellular location">
    <subcellularLocation>
        <location evidence="1">Membrane</location>
        <topology evidence="1">Multi-pass membrane protein</topology>
    </subcellularLocation>
</comment>
<feature type="transmembrane region" description="Helical" evidence="6">
    <location>
        <begin position="12"/>
        <end position="32"/>
    </location>
</feature>
<dbReference type="InterPro" id="IPR052337">
    <property type="entry name" value="SAT4-like"/>
</dbReference>
<feature type="transmembrane region" description="Helical" evidence="6">
    <location>
        <begin position="102"/>
        <end position="126"/>
    </location>
</feature>
<feature type="transmembrane region" description="Helical" evidence="6">
    <location>
        <begin position="220"/>
        <end position="246"/>
    </location>
</feature>
<comment type="caution">
    <text evidence="8">The sequence shown here is derived from an EMBL/GenBank/DDBJ whole genome shotgun (WGS) entry which is preliminary data.</text>
</comment>
<evidence type="ECO:0000256" key="2">
    <source>
        <dbReference type="ARBA" id="ARBA00022692"/>
    </source>
</evidence>
<evidence type="ECO:0000256" key="3">
    <source>
        <dbReference type="ARBA" id="ARBA00022989"/>
    </source>
</evidence>
<evidence type="ECO:0000256" key="4">
    <source>
        <dbReference type="ARBA" id="ARBA00023136"/>
    </source>
</evidence>
<dbReference type="PANTHER" id="PTHR33048">
    <property type="entry name" value="PTH11-LIKE INTEGRAL MEMBRANE PROTEIN (AFU_ORTHOLOGUE AFUA_5G11245)"/>
    <property type="match status" value="1"/>
</dbReference>
<gene>
    <name evidence="8" type="ORF">P168DRAFT_333273</name>
</gene>
<dbReference type="EMBL" id="MSFM01000010">
    <property type="protein sequence ID" value="PKY01986.1"/>
    <property type="molecule type" value="Genomic_DNA"/>
</dbReference>
<dbReference type="PANTHER" id="PTHR33048:SF2">
    <property type="entry name" value="SRPK"/>
    <property type="match status" value="1"/>
</dbReference>
<feature type="transmembrane region" description="Helical" evidence="6">
    <location>
        <begin position="138"/>
        <end position="163"/>
    </location>
</feature>
<dbReference type="InterPro" id="IPR049326">
    <property type="entry name" value="Rhodopsin_dom_fungi"/>
</dbReference>
<dbReference type="OrthoDB" id="2988756at2759"/>
<reference evidence="8" key="1">
    <citation type="submission" date="2016-12" db="EMBL/GenBank/DDBJ databases">
        <title>The genomes of Aspergillus section Nigri reveals drivers in fungal speciation.</title>
        <authorList>
            <consortium name="DOE Joint Genome Institute"/>
            <person name="Vesth T.C."/>
            <person name="Nybo J."/>
            <person name="Theobald S."/>
            <person name="Brandl J."/>
            <person name="Frisvad J.C."/>
            <person name="Nielsen K.F."/>
            <person name="Lyhne E.K."/>
            <person name="Kogle M.E."/>
            <person name="Kuo A."/>
            <person name="Riley R."/>
            <person name="Clum A."/>
            <person name="Nolan M."/>
            <person name="Lipzen A."/>
            <person name="Salamov A."/>
            <person name="Henrissat B."/>
            <person name="Wiebenga A."/>
            <person name="De vries R.P."/>
            <person name="Grigoriev I.V."/>
            <person name="Mortensen U.H."/>
            <person name="Andersen M.R."/>
            <person name="Baker S.E."/>
        </authorList>
    </citation>
    <scope>NUCLEOTIDE SEQUENCE</scope>
    <source>
        <strain evidence="8">IBT 28561</strain>
    </source>
</reference>
<keyword evidence="4 6" id="KW-0472">Membrane</keyword>
<name>A0A2I1CWI4_ASPC2</name>
<dbReference type="VEuPathDB" id="FungiDB:P168DRAFT_333273"/>
<evidence type="ECO:0000256" key="1">
    <source>
        <dbReference type="ARBA" id="ARBA00004141"/>
    </source>
</evidence>
<feature type="transmembrane region" description="Helical" evidence="6">
    <location>
        <begin position="252"/>
        <end position="273"/>
    </location>
</feature>
<feature type="transmembrane region" description="Helical" evidence="6">
    <location>
        <begin position="44"/>
        <end position="66"/>
    </location>
</feature>
<dbReference type="GeneID" id="36549201"/>
<keyword evidence="2 6" id="KW-0812">Transmembrane</keyword>
<organism evidence="8 9">
    <name type="scientific">Aspergillus campestris (strain IBT 28561)</name>
    <dbReference type="NCBI Taxonomy" id="1392248"/>
    <lineage>
        <taxon>Eukaryota</taxon>
        <taxon>Fungi</taxon>
        <taxon>Dikarya</taxon>
        <taxon>Ascomycota</taxon>
        <taxon>Pezizomycotina</taxon>
        <taxon>Eurotiomycetes</taxon>
        <taxon>Eurotiomycetidae</taxon>
        <taxon>Eurotiales</taxon>
        <taxon>Aspergillaceae</taxon>
        <taxon>Aspergillus</taxon>
        <taxon>Aspergillus subgen. Circumdati</taxon>
    </lineage>
</organism>
<evidence type="ECO:0000313" key="9">
    <source>
        <dbReference type="Proteomes" id="UP000234254"/>
    </source>
</evidence>
<proteinExistence type="inferred from homology"/>
<keyword evidence="3 6" id="KW-1133">Transmembrane helix</keyword>
<evidence type="ECO:0000256" key="6">
    <source>
        <dbReference type="SAM" id="Phobius"/>
    </source>
</evidence>
<dbReference type="AlphaFoldDB" id="A0A2I1CWI4"/>
<comment type="similarity">
    <text evidence="5">Belongs to the SAT4 family.</text>
</comment>
<protein>
    <recommendedName>
        <fullName evidence="7">Rhodopsin domain-containing protein</fullName>
    </recommendedName>
</protein>
<feature type="domain" description="Rhodopsin" evidence="7">
    <location>
        <begin position="24"/>
        <end position="278"/>
    </location>
</feature>
<evidence type="ECO:0000256" key="5">
    <source>
        <dbReference type="ARBA" id="ARBA00038359"/>
    </source>
</evidence>